<keyword evidence="5" id="KW-1185">Reference proteome</keyword>
<dbReference type="InterPro" id="IPR008207">
    <property type="entry name" value="Sig_transdc_His_kin_Hpt_dom"/>
</dbReference>
<organism evidence="4 5">
    <name type="scientific">Rhodobacter calidifons</name>
    <dbReference type="NCBI Taxonomy" id="2715277"/>
    <lineage>
        <taxon>Bacteria</taxon>
        <taxon>Pseudomonadati</taxon>
        <taxon>Pseudomonadota</taxon>
        <taxon>Alphaproteobacteria</taxon>
        <taxon>Rhodobacterales</taxon>
        <taxon>Rhodobacter group</taxon>
        <taxon>Rhodobacter</taxon>
    </lineage>
</organism>
<dbReference type="InterPro" id="IPR036641">
    <property type="entry name" value="HPT_dom_sf"/>
</dbReference>
<keyword evidence="1" id="KW-0902">Two-component regulatory system</keyword>
<reference evidence="4 5" key="1">
    <citation type="journal article" date="2022" name="Microorganisms">
        <title>Genome Sequence and Characterization of a Xanthorhodopsin-Containing, Aerobic Anoxygenic Phototrophic Rhodobacter Species, Isolated from Mesophilic Conditions at Yellowstone National Park.</title>
        <authorList>
            <person name="Kyndt J.A."/>
            <person name="Robertson S."/>
            <person name="Shoffstall I.B."/>
            <person name="Ramaley R.F."/>
            <person name="Meyer T.E."/>
        </authorList>
    </citation>
    <scope>NUCLEOTIDE SEQUENCE [LARGE SCALE GENOMIC DNA]</scope>
    <source>
        <strain evidence="4 5">M37P</strain>
    </source>
</reference>
<evidence type="ECO:0000256" key="2">
    <source>
        <dbReference type="PROSITE-ProRule" id="PRU00110"/>
    </source>
</evidence>
<protein>
    <recommendedName>
        <fullName evidence="3">HPt domain-containing protein</fullName>
    </recommendedName>
</protein>
<dbReference type="PROSITE" id="PS50894">
    <property type="entry name" value="HPT"/>
    <property type="match status" value="1"/>
</dbReference>
<keyword evidence="2" id="KW-0597">Phosphoprotein</keyword>
<feature type="domain" description="HPt" evidence="3">
    <location>
        <begin position="71"/>
        <end position="164"/>
    </location>
</feature>
<sequence length="172" mass="18070">MTASPGTLQALARLYEAVAALRPWLETAEQKSALAQIEEAAARIAGPLAPAGSGMKEFDPSRLRHLLDITGPDLASELLARLSEDLTATEAKLNRAAGDLDWKALREGSHVLISLSGSVGALSLQAMAERLNAIAHARDRAALEPLMPPLAGELTALIGLIRSTTPPEARPA</sequence>
<dbReference type="Gene3D" id="1.20.120.160">
    <property type="entry name" value="HPT domain"/>
    <property type="match status" value="1"/>
</dbReference>
<evidence type="ECO:0000259" key="3">
    <source>
        <dbReference type="PROSITE" id="PS50894"/>
    </source>
</evidence>
<comment type="caution">
    <text evidence="4">The sequence shown here is derived from an EMBL/GenBank/DDBJ whole genome shotgun (WGS) entry which is preliminary data.</text>
</comment>
<proteinExistence type="predicted"/>
<evidence type="ECO:0000256" key="1">
    <source>
        <dbReference type="ARBA" id="ARBA00023012"/>
    </source>
</evidence>
<dbReference type="Proteomes" id="UP001515660">
    <property type="component" value="Unassembled WGS sequence"/>
</dbReference>
<evidence type="ECO:0000313" key="4">
    <source>
        <dbReference type="EMBL" id="NHB76090.1"/>
    </source>
</evidence>
<dbReference type="RefSeq" id="WP_166402137.1">
    <property type="nucleotide sequence ID" value="NZ_JAANHS010000003.1"/>
</dbReference>
<dbReference type="Pfam" id="PF01627">
    <property type="entry name" value="Hpt"/>
    <property type="match status" value="1"/>
</dbReference>
<name>A0ABX0G4D8_9RHOB</name>
<accession>A0ABX0G4D8</accession>
<dbReference type="EMBL" id="JAANHS010000003">
    <property type="protein sequence ID" value="NHB76090.1"/>
    <property type="molecule type" value="Genomic_DNA"/>
</dbReference>
<gene>
    <name evidence="4" type="ORF">G8O29_04945</name>
</gene>
<dbReference type="SUPFAM" id="SSF47226">
    <property type="entry name" value="Histidine-containing phosphotransfer domain, HPT domain"/>
    <property type="match status" value="1"/>
</dbReference>
<evidence type="ECO:0000313" key="5">
    <source>
        <dbReference type="Proteomes" id="UP001515660"/>
    </source>
</evidence>
<feature type="modified residue" description="Phosphohistidine" evidence="2">
    <location>
        <position position="110"/>
    </location>
</feature>